<feature type="transmembrane region" description="Helical" evidence="6">
    <location>
        <begin position="299"/>
        <end position="318"/>
    </location>
</feature>
<dbReference type="AlphaFoldDB" id="A0A2Z4IT65"/>
<feature type="transmembrane region" description="Helical" evidence="6">
    <location>
        <begin position="274"/>
        <end position="292"/>
    </location>
</feature>
<keyword evidence="3 6" id="KW-1133">Transmembrane helix</keyword>
<dbReference type="Proteomes" id="UP000249616">
    <property type="component" value="Chromosome"/>
</dbReference>
<dbReference type="Gene3D" id="1.50.10.150">
    <property type="entry name" value="Voltage-dependent anion channel"/>
    <property type="match status" value="1"/>
</dbReference>
<protein>
    <recommendedName>
        <fullName evidence="9">C4-dicarboxylate ABC transporter</fullName>
    </recommendedName>
</protein>
<evidence type="ECO:0000256" key="6">
    <source>
        <dbReference type="SAM" id="Phobius"/>
    </source>
</evidence>
<feature type="transmembrane region" description="Helical" evidence="6">
    <location>
        <begin position="210"/>
        <end position="232"/>
    </location>
</feature>
<feature type="transmembrane region" description="Helical" evidence="6">
    <location>
        <begin position="244"/>
        <end position="262"/>
    </location>
</feature>
<evidence type="ECO:0000313" key="8">
    <source>
        <dbReference type="Proteomes" id="UP000249616"/>
    </source>
</evidence>
<dbReference type="EMBL" id="CP030073">
    <property type="protein sequence ID" value="AWW36035.1"/>
    <property type="molecule type" value="Genomic_DNA"/>
</dbReference>
<feature type="transmembrane region" description="Helical" evidence="6">
    <location>
        <begin position="124"/>
        <end position="144"/>
    </location>
</feature>
<accession>A0A2Z4IT65</accession>
<dbReference type="PANTHER" id="PTHR37955">
    <property type="entry name" value="TELLURITE RESISTANCE PROTEIN TEHA"/>
    <property type="match status" value="1"/>
</dbReference>
<dbReference type="CDD" id="cd09322">
    <property type="entry name" value="TDT_TehA_like"/>
    <property type="match status" value="1"/>
</dbReference>
<dbReference type="Pfam" id="PF03595">
    <property type="entry name" value="SLAC1"/>
    <property type="match status" value="1"/>
</dbReference>
<evidence type="ECO:0000256" key="5">
    <source>
        <dbReference type="SAM" id="MobiDB-lite"/>
    </source>
</evidence>
<feature type="transmembrane region" description="Helical" evidence="6">
    <location>
        <begin position="86"/>
        <end position="103"/>
    </location>
</feature>
<dbReference type="InterPro" id="IPR004695">
    <property type="entry name" value="SLAC1/Mae1/Ssu1/TehA"/>
</dbReference>
<evidence type="ECO:0000256" key="4">
    <source>
        <dbReference type="ARBA" id="ARBA00023136"/>
    </source>
</evidence>
<dbReference type="KEGG" id="scad:DN051_04725"/>
<gene>
    <name evidence="7" type="ORF">DN051_04725</name>
</gene>
<dbReference type="PANTHER" id="PTHR37955:SF1">
    <property type="entry name" value="DEP DOMAIN-CONTAINING PROTEIN"/>
    <property type="match status" value="1"/>
</dbReference>
<evidence type="ECO:0000256" key="3">
    <source>
        <dbReference type="ARBA" id="ARBA00022989"/>
    </source>
</evidence>
<keyword evidence="8" id="KW-1185">Reference proteome</keyword>
<feature type="transmembrane region" description="Helical" evidence="6">
    <location>
        <begin position="330"/>
        <end position="348"/>
    </location>
</feature>
<evidence type="ECO:0008006" key="9">
    <source>
        <dbReference type="Google" id="ProtNLM"/>
    </source>
</evidence>
<evidence type="ECO:0000313" key="7">
    <source>
        <dbReference type="EMBL" id="AWW36035.1"/>
    </source>
</evidence>
<dbReference type="GO" id="GO:0046583">
    <property type="term" value="F:monoatomic cation efflux transmembrane transporter activity"/>
    <property type="evidence" value="ECO:0007669"/>
    <property type="project" value="TreeGrafter"/>
</dbReference>
<proteinExistence type="predicted"/>
<name>A0A2Z4IT65_9ACTN</name>
<organism evidence="7 8">
    <name type="scientific">Streptomyces cadmiisoli</name>
    <dbReference type="NCBI Taxonomy" id="2184053"/>
    <lineage>
        <taxon>Bacteria</taxon>
        <taxon>Bacillati</taxon>
        <taxon>Actinomycetota</taxon>
        <taxon>Actinomycetes</taxon>
        <taxon>Kitasatosporales</taxon>
        <taxon>Streptomycetaceae</taxon>
        <taxon>Streptomyces</taxon>
        <taxon>Streptomyces aurantiacus group</taxon>
    </lineage>
</organism>
<reference evidence="7 8" key="1">
    <citation type="journal article" date="2019" name="Int. J. Syst. Evol. Microbiol.">
        <title>Streptomyces cadmiisoli sp. nov., a novel actinomycete isolated from cadmium-contaminated soil.</title>
        <authorList>
            <person name="Li K."/>
            <person name="Tang X."/>
            <person name="Zhao J."/>
            <person name="Guo Y."/>
            <person name="Tang Y."/>
            <person name="Gao J."/>
        </authorList>
    </citation>
    <scope>NUCLEOTIDE SEQUENCE [LARGE SCALE GENOMIC DNA]</scope>
    <source>
        <strain evidence="7 8">ZFG47</strain>
    </source>
</reference>
<dbReference type="GO" id="GO:0005886">
    <property type="term" value="C:plasma membrane"/>
    <property type="evidence" value="ECO:0007669"/>
    <property type="project" value="TreeGrafter"/>
</dbReference>
<sequence>MNGKASMQSVGTDEATTNGLDASQGTPDVTDPHPAAQSGTDGTGRSPAVRAQTISLLSISLGSAGLGGAWQSAATTLAAPMWVSDALFALSGAVWLVLLAQYVRHGGGRWRNVLHDLHHPGQGFALAYVPIIGMLAAGHVFRHGVDAARWGYAVFAVLAAVVAARLLAHWVTGGLASAPLHPGYLLPVVSAPFISSATASTLGLPEVAEATFAVGVLYWLAFGTVILGGLVAHGGKMPPPARPTLTVLVIPPAVGGLAWTAAHHGTFDAVGQGFAGLLIFTLLVVVFLLPDLRQQSFHYGYWIFSFPVAAGTNFLLLWLRGTDVPGWRPVSWLLLATVSTAFVALYAATLRHARRSRTGAAA</sequence>
<feature type="region of interest" description="Disordered" evidence="5">
    <location>
        <begin position="1"/>
        <end position="47"/>
    </location>
</feature>
<dbReference type="InterPro" id="IPR038665">
    <property type="entry name" value="Voltage-dep_anion_channel_sf"/>
</dbReference>
<feature type="compositionally biased region" description="Polar residues" evidence="5">
    <location>
        <begin position="1"/>
        <end position="27"/>
    </location>
</feature>
<comment type="subcellular location">
    <subcellularLocation>
        <location evidence="1">Membrane</location>
        <topology evidence="1">Multi-pass membrane protein</topology>
    </subcellularLocation>
</comment>
<keyword evidence="2 6" id="KW-0812">Transmembrane</keyword>
<evidence type="ECO:0000256" key="2">
    <source>
        <dbReference type="ARBA" id="ARBA00022692"/>
    </source>
</evidence>
<feature type="transmembrane region" description="Helical" evidence="6">
    <location>
        <begin position="150"/>
        <end position="172"/>
    </location>
</feature>
<dbReference type="InterPro" id="IPR052951">
    <property type="entry name" value="Tellurite_res_ion_channel"/>
</dbReference>
<keyword evidence="4 6" id="KW-0472">Membrane</keyword>
<evidence type="ECO:0000256" key="1">
    <source>
        <dbReference type="ARBA" id="ARBA00004141"/>
    </source>
</evidence>